<dbReference type="EMBL" id="JBHRTB010000010">
    <property type="protein sequence ID" value="MFC3142471.1"/>
    <property type="molecule type" value="Genomic_DNA"/>
</dbReference>
<keyword evidence="4" id="KW-0808">Transferase</keyword>
<evidence type="ECO:0000313" key="4">
    <source>
        <dbReference type="EMBL" id="MFC3142471.1"/>
    </source>
</evidence>
<organism evidence="4 5">
    <name type="scientific">Psychromarinibacter halotolerans</name>
    <dbReference type="NCBI Taxonomy" id="1775175"/>
    <lineage>
        <taxon>Bacteria</taxon>
        <taxon>Pseudomonadati</taxon>
        <taxon>Pseudomonadota</taxon>
        <taxon>Alphaproteobacteria</taxon>
        <taxon>Rhodobacterales</taxon>
        <taxon>Paracoccaceae</taxon>
        <taxon>Psychromarinibacter</taxon>
    </lineage>
</organism>
<keyword evidence="2" id="KW-0270">Exopolysaccharide synthesis</keyword>
<comment type="caution">
    <text evidence="4">The sequence shown here is derived from an EMBL/GenBank/DDBJ whole genome shotgun (WGS) entry which is preliminary data.</text>
</comment>
<evidence type="ECO:0000256" key="2">
    <source>
        <dbReference type="ARBA" id="ARBA00023169"/>
    </source>
</evidence>
<evidence type="ECO:0000313" key="5">
    <source>
        <dbReference type="Proteomes" id="UP001595632"/>
    </source>
</evidence>
<keyword evidence="5" id="KW-1185">Reference proteome</keyword>
<evidence type="ECO:0000256" key="1">
    <source>
        <dbReference type="ARBA" id="ARBA00006464"/>
    </source>
</evidence>
<dbReference type="GO" id="GO:0016740">
    <property type="term" value="F:transferase activity"/>
    <property type="evidence" value="ECO:0007669"/>
    <property type="project" value="UniProtKB-KW"/>
</dbReference>
<name>A0ABV7GPR6_9RHOB</name>
<sequence>MTPGKRALDLLLALLLAIPLAPVALVLAILILIRDGRPVFYVSERMKTVSEPFQLWKFRTMTTVDTDSGVSGGDKAARLTKHGRFLRRTRMDEIPQLWNVLRGDISFVGPRPPLRLYVQRFPELYVEVLKSRPGITGLATLYFHRHEERLLSKCTTPQETDAVYSRRCVPRKAALDLIYRDRRSVGMDLRLIAMTAARAAGRDLKSCGLPGSRRERPGKSA</sequence>
<dbReference type="PANTHER" id="PTHR30576">
    <property type="entry name" value="COLANIC BIOSYNTHESIS UDP-GLUCOSE LIPID CARRIER TRANSFERASE"/>
    <property type="match status" value="1"/>
</dbReference>
<dbReference type="InterPro" id="IPR003362">
    <property type="entry name" value="Bact_transf"/>
</dbReference>
<reference evidence="5" key="1">
    <citation type="journal article" date="2019" name="Int. J. Syst. Evol. Microbiol.">
        <title>The Global Catalogue of Microorganisms (GCM) 10K type strain sequencing project: providing services to taxonomists for standard genome sequencing and annotation.</title>
        <authorList>
            <consortium name="The Broad Institute Genomics Platform"/>
            <consortium name="The Broad Institute Genome Sequencing Center for Infectious Disease"/>
            <person name="Wu L."/>
            <person name="Ma J."/>
        </authorList>
    </citation>
    <scope>NUCLEOTIDE SEQUENCE [LARGE SCALE GENOMIC DNA]</scope>
    <source>
        <strain evidence="5">KCTC 52366</strain>
    </source>
</reference>
<gene>
    <name evidence="4" type="ORF">ACFOGP_07115</name>
</gene>
<dbReference type="Proteomes" id="UP001595632">
    <property type="component" value="Unassembled WGS sequence"/>
</dbReference>
<dbReference type="PANTHER" id="PTHR30576:SF20">
    <property type="entry name" value="QUINOVOSAMINEPHOSPHOTRANSFERAE-RELATED"/>
    <property type="match status" value="1"/>
</dbReference>
<evidence type="ECO:0000259" key="3">
    <source>
        <dbReference type="Pfam" id="PF02397"/>
    </source>
</evidence>
<proteinExistence type="inferred from homology"/>
<protein>
    <submittedName>
        <fullName evidence="4">Sugar transferase</fullName>
        <ecNumber evidence="4">2.7.8.-</ecNumber>
    </submittedName>
</protein>
<dbReference type="RefSeq" id="WP_275635047.1">
    <property type="nucleotide sequence ID" value="NZ_JARGYD010000017.1"/>
</dbReference>
<dbReference type="EC" id="2.7.8.-" evidence="4"/>
<dbReference type="Pfam" id="PF02397">
    <property type="entry name" value="Bac_transf"/>
    <property type="match status" value="1"/>
</dbReference>
<comment type="similarity">
    <text evidence="1">Belongs to the bacterial sugar transferase family.</text>
</comment>
<feature type="domain" description="Bacterial sugar transferase" evidence="3">
    <location>
        <begin position="5"/>
        <end position="197"/>
    </location>
</feature>
<accession>A0ABV7GPR6</accession>